<organism evidence="8 9">
    <name type="scientific">Denticeps clupeoides</name>
    <name type="common">denticle herring</name>
    <dbReference type="NCBI Taxonomy" id="299321"/>
    <lineage>
        <taxon>Eukaryota</taxon>
        <taxon>Metazoa</taxon>
        <taxon>Chordata</taxon>
        <taxon>Craniata</taxon>
        <taxon>Vertebrata</taxon>
        <taxon>Euteleostomi</taxon>
        <taxon>Actinopterygii</taxon>
        <taxon>Neopterygii</taxon>
        <taxon>Teleostei</taxon>
        <taxon>Clupei</taxon>
        <taxon>Clupeiformes</taxon>
        <taxon>Denticipitoidei</taxon>
        <taxon>Denticipitidae</taxon>
        <taxon>Denticeps</taxon>
    </lineage>
</organism>
<dbReference type="GeneTree" id="ENSGT00390000001742"/>
<dbReference type="AlphaFoldDB" id="A0AAY4D5P6"/>
<evidence type="ECO:0000259" key="7">
    <source>
        <dbReference type="Pfam" id="PF13847"/>
    </source>
</evidence>
<evidence type="ECO:0000256" key="1">
    <source>
        <dbReference type="ARBA" id="ARBA00034487"/>
    </source>
</evidence>
<dbReference type="Proteomes" id="UP000694580">
    <property type="component" value="Chromosome 13"/>
</dbReference>
<reference evidence="8" key="2">
    <citation type="submission" date="2025-08" db="UniProtKB">
        <authorList>
            <consortium name="Ensembl"/>
        </authorList>
    </citation>
    <scope>IDENTIFICATION</scope>
</reference>
<protein>
    <recommendedName>
        <fullName evidence="3">Arsenite methyltransferase</fullName>
        <ecNumber evidence="2">2.1.1.137</ecNumber>
    </recommendedName>
</protein>
<evidence type="ECO:0000313" key="9">
    <source>
        <dbReference type="Proteomes" id="UP000694580"/>
    </source>
</evidence>
<evidence type="ECO:0000256" key="5">
    <source>
        <dbReference type="ARBA" id="ARBA00047943"/>
    </source>
</evidence>
<dbReference type="PANTHER" id="PTHR43675:SF7">
    <property type="entry name" value="ARSENITE METHYLTRANSFERASE"/>
    <property type="match status" value="1"/>
</dbReference>
<dbReference type="CDD" id="cd02440">
    <property type="entry name" value="AdoMet_MTases"/>
    <property type="match status" value="1"/>
</dbReference>
<dbReference type="PANTHER" id="PTHR43675">
    <property type="entry name" value="ARSENITE METHYLTRANSFERASE"/>
    <property type="match status" value="1"/>
</dbReference>
<dbReference type="GO" id="GO:0005829">
    <property type="term" value="C:cytosol"/>
    <property type="evidence" value="ECO:0007669"/>
    <property type="project" value="TreeGrafter"/>
</dbReference>
<dbReference type="Gene3D" id="3.40.50.150">
    <property type="entry name" value="Vaccinia Virus protein VP39"/>
    <property type="match status" value="1"/>
</dbReference>
<reference evidence="8" key="3">
    <citation type="submission" date="2025-09" db="UniProtKB">
        <authorList>
            <consortium name="Ensembl"/>
        </authorList>
    </citation>
    <scope>IDENTIFICATION</scope>
</reference>
<reference evidence="8 9" key="1">
    <citation type="submission" date="2020-06" db="EMBL/GenBank/DDBJ databases">
        <authorList>
            <consortium name="Wellcome Sanger Institute Data Sharing"/>
        </authorList>
    </citation>
    <scope>NUCLEOTIDE SEQUENCE [LARGE SCALE GENOMIC DNA]</scope>
</reference>
<proteinExistence type="inferred from homology"/>
<name>A0AAY4D5P6_9TELE</name>
<dbReference type="SUPFAM" id="SSF53335">
    <property type="entry name" value="S-adenosyl-L-methionine-dependent methyltransferases"/>
    <property type="match status" value="1"/>
</dbReference>
<dbReference type="GO" id="GO:0030791">
    <property type="term" value="F:arsenite methyltransferase activity"/>
    <property type="evidence" value="ECO:0007669"/>
    <property type="project" value="UniProtKB-EC"/>
</dbReference>
<feature type="domain" description="Methyltransferase" evidence="7">
    <location>
        <begin position="69"/>
        <end position="221"/>
    </location>
</feature>
<dbReference type="EC" id="2.1.1.137" evidence="2"/>
<dbReference type="InterPro" id="IPR026669">
    <property type="entry name" value="Arsenite_MeTrfase-like"/>
</dbReference>
<comment type="catalytic activity">
    <reaction evidence="5">
        <text>arsenic triglutathione + 2 [thioredoxin]-dithiol + 2 S-adenosyl-L-methionine + H2O = dimethylarsinous acid + 2 [thioredoxin]-disulfide + 3 glutathione + 2 S-adenosyl-L-homocysteine + 2 H(+)</text>
        <dbReference type="Rhea" id="RHEA:69464"/>
        <dbReference type="Rhea" id="RHEA-COMP:10698"/>
        <dbReference type="Rhea" id="RHEA-COMP:10700"/>
        <dbReference type="ChEBI" id="CHEBI:15377"/>
        <dbReference type="ChEBI" id="CHEBI:15378"/>
        <dbReference type="ChEBI" id="CHEBI:23808"/>
        <dbReference type="ChEBI" id="CHEBI:29950"/>
        <dbReference type="ChEBI" id="CHEBI:50058"/>
        <dbReference type="ChEBI" id="CHEBI:57856"/>
        <dbReference type="ChEBI" id="CHEBI:57925"/>
        <dbReference type="ChEBI" id="CHEBI:59789"/>
        <dbReference type="ChEBI" id="CHEBI:183640"/>
        <dbReference type="EC" id="2.1.1.137"/>
    </reaction>
</comment>
<dbReference type="InterPro" id="IPR029063">
    <property type="entry name" value="SAM-dependent_MTases_sf"/>
</dbReference>
<dbReference type="Pfam" id="PF13847">
    <property type="entry name" value="Methyltransf_31"/>
    <property type="match status" value="1"/>
</dbReference>
<comment type="catalytic activity">
    <reaction evidence="6">
        <text>arsenic triglutathione + 3 [thioredoxin]-dithiol + 3 S-adenosyl-L-methionine = trimethylarsine + 3 [thioredoxin]-disulfide + 3 glutathione + 3 S-adenosyl-L-homocysteine + 3 H(+)</text>
        <dbReference type="Rhea" id="RHEA:69432"/>
        <dbReference type="Rhea" id="RHEA-COMP:10698"/>
        <dbReference type="Rhea" id="RHEA-COMP:10700"/>
        <dbReference type="ChEBI" id="CHEBI:15378"/>
        <dbReference type="ChEBI" id="CHEBI:27130"/>
        <dbReference type="ChEBI" id="CHEBI:29950"/>
        <dbReference type="ChEBI" id="CHEBI:50058"/>
        <dbReference type="ChEBI" id="CHEBI:57856"/>
        <dbReference type="ChEBI" id="CHEBI:57925"/>
        <dbReference type="ChEBI" id="CHEBI:59789"/>
        <dbReference type="ChEBI" id="CHEBI:183640"/>
        <dbReference type="EC" id="2.1.1.137"/>
    </reaction>
</comment>
<evidence type="ECO:0000256" key="3">
    <source>
        <dbReference type="ARBA" id="ARBA00034545"/>
    </source>
</evidence>
<dbReference type="GO" id="GO:0009404">
    <property type="term" value="P:toxin metabolic process"/>
    <property type="evidence" value="ECO:0007669"/>
    <property type="project" value="TreeGrafter"/>
</dbReference>
<evidence type="ECO:0000313" key="8">
    <source>
        <dbReference type="Ensembl" id="ENSDCDP00010040865.1"/>
    </source>
</evidence>
<evidence type="ECO:0000256" key="2">
    <source>
        <dbReference type="ARBA" id="ARBA00034521"/>
    </source>
</evidence>
<sequence>MASRIHENVQEYYGSRLKSSEDLQTSAACCPLPGTPGLSSAAAAALKLLHPEVCRRYFGCGLSVPEKLEGCKVLDLGSGSGRDCYVLSKLVGSAGHVTGLDMTEELVCASQKLVAHHQEKFGYEKPNVAFVQGYMEKLGEAGLRDDSMDIVVSNCVICLCPNKRVVLTEAYNVLKEGGEMYFSDMYSSRVVPETFKDDPVLWGEGMAGALYWQDFISLAREVGFSSPCLVAACHIKVHNAELQKKTADVKYASGTYRLFKLPKTSLKQRAVVTYRGTVPDCAGRLDFDATHRFQTGVAAEVDPEMADILRYSRFSSDFAIQVMGSSVSDGSAAQGCHLSPFLLADRLGASVKLCSKAGQGFDCSE</sequence>
<dbReference type="Gene3D" id="3.40.5.100">
    <property type="match status" value="1"/>
</dbReference>
<dbReference type="Ensembl" id="ENSDCDT00010050775.1">
    <property type="protein sequence ID" value="ENSDCDP00010040865.1"/>
    <property type="gene ID" value="ENSDCDG00010026012.1"/>
</dbReference>
<gene>
    <name evidence="8" type="primary">zgc:153372</name>
</gene>
<comment type="similarity">
    <text evidence="1">Belongs to the methyltransferase superfamily. Arsenite methyltransferase family.</text>
</comment>
<accession>A0AAY4D5P6</accession>
<evidence type="ECO:0000256" key="4">
    <source>
        <dbReference type="ARBA" id="ARBA00047941"/>
    </source>
</evidence>
<keyword evidence="9" id="KW-1185">Reference proteome</keyword>
<evidence type="ECO:0000256" key="6">
    <source>
        <dbReference type="ARBA" id="ARBA00048428"/>
    </source>
</evidence>
<dbReference type="GO" id="GO:0018872">
    <property type="term" value="P:arsonoacetate metabolic process"/>
    <property type="evidence" value="ECO:0007669"/>
    <property type="project" value="TreeGrafter"/>
</dbReference>
<comment type="catalytic activity">
    <reaction evidence="4">
        <text>arsenic triglutathione + [thioredoxin]-dithiol + S-adenosyl-L-methionine + 2 H2O = methylarsonous acid + [thioredoxin]-disulfide + 3 glutathione + S-adenosyl-L-homocysteine + H(+)</text>
        <dbReference type="Rhea" id="RHEA:69460"/>
        <dbReference type="Rhea" id="RHEA-COMP:10698"/>
        <dbReference type="Rhea" id="RHEA-COMP:10700"/>
        <dbReference type="ChEBI" id="CHEBI:15377"/>
        <dbReference type="ChEBI" id="CHEBI:15378"/>
        <dbReference type="ChEBI" id="CHEBI:17826"/>
        <dbReference type="ChEBI" id="CHEBI:29950"/>
        <dbReference type="ChEBI" id="CHEBI:50058"/>
        <dbReference type="ChEBI" id="CHEBI:57856"/>
        <dbReference type="ChEBI" id="CHEBI:57925"/>
        <dbReference type="ChEBI" id="CHEBI:59789"/>
        <dbReference type="ChEBI" id="CHEBI:183640"/>
        <dbReference type="EC" id="2.1.1.137"/>
    </reaction>
</comment>
<dbReference type="InterPro" id="IPR025714">
    <property type="entry name" value="Methyltranfer_dom"/>
</dbReference>